<evidence type="ECO:0000313" key="2">
    <source>
        <dbReference type="EMBL" id="KAF9325960.1"/>
    </source>
</evidence>
<dbReference type="EMBL" id="JAAAUY010000845">
    <property type="protein sequence ID" value="KAF9325960.1"/>
    <property type="molecule type" value="Genomic_DNA"/>
</dbReference>
<comment type="caution">
    <text evidence="2">The sequence shown here is derived from an EMBL/GenBank/DDBJ whole genome shotgun (WGS) entry which is preliminary data.</text>
</comment>
<protein>
    <submittedName>
        <fullName evidence="2">Uncharacterized protein</fullName>
    </submittedName>
</protein>
<name>A0A9P5SD40_9FUNG</name>
<sequence length="366" mass="38720">MKLSISSLLISAAIAAAASADPASDAHVDVTANILGNCADCTQADLHALDVIVSASANHYSKIAHVRLDNLMKEMSAASVTDGTEELPKEKALLIVAVQAKINDAKIACMPHALAPTIMTTIEAHADLHIPWSQKDQVEKKMADLNLLITDLVLDRIQADINAELLSKECAEKMTNTEIVPVPVAAPEIPPAPAPITEAPAPITEAPAPITEAPVPVTEAPAPIQEEPAPITDTPGPITEAPAPIQEAPAPVIEASTPVTEVPAPESPVECTQPCEDKPFTQVGIDVLADVDPKFVCKTGCKDSKDANVVLKLRVNLEKEFEPRLEHFYKQEVPTACNDERSSLLGGVLGLLSNLRVNVDAKAKAH</sequence>
<feature type="chain" id="PRO_5040158082" evidence="1">
    <location>
        <begin position="21"/>
        <end position="366"/>
    </location>
</feature>
<evidence type="ECO:0000256" key="1">
    <source>
        <dbReference type="SAM" id="SignalP"/>
    </source>
</evidence>
<proteinExistence type="predicted"/>
<accession>A0A9P5SD40</accession>
<evidence type="ECO:0000313" key="3">
    <source>
        <dbReference type="Proteomes" id="UP000696485"/>
    </source>
</evidence>
<feature type="signal peptide" evidence="1">
    <location>
        <begin position="1"/>
        <end position="20"/>
    </location>
</feature>
<reference evidence="2" key="1">
    <citation type="journal article" date="2020" name="Fungal Divers.">
        <title>Resolving the Mortierellaceae phylogeny through synthesis of multi-gene phylogenetics and phylogenomics.</title>
        <authorList>
            <person name="Vandepol N."/>
            <person name="Liber J."/>
            <person name="Desiro A."/>
            <person name="Na H."/>
            <person name="Kennedy M."/>
            <person name="Barry K."/>
            <person name="Grigoriev I.V."/>
            <person name="Miller A.N."/>
            <person name="O'Donnell K."/>
            <person name="Stajich J.E."/>
            <person name="Bonito G."/>
        </authorList>
    </citation>
    <scope>NUCLEOTIDE SEQUENCE</scope>
    <source>
        <strain evidence="2">NVP1</strain>
    </source>
</reference>
<keyword evidence="3" id="KW-1185">Reference proteome</keyword>
<dbReference type="Proteomes" id="UP000696485">
    <property type="component" value="Unassembled WGS sequence"/>
</dbReference>
<organism evidence="2 3">
    <name type="scientific">Podila minutissima</name>
    <dbReference type="NCBI Taxonomy" id="64525"/>
    <lineage>
        <taxon>Eukaryota</taxon>
        <taxon>Fungi</taxon>
        <taxon>Fungi incertae sedis</taxon>
        <taxon>Mucoromycota</taxon>
        <taxon>Mortierellomycotina</taxon>
        <taxon>Mortierellomycetes</taxon>
        <taxon>Mortierellales</taxon>
        <taxon>Mortierellaceae</taxon>
        <taxon>Podila</taxon>
    </lineage>
</organism>
<dbReference type="AlphaFoldDB" id="A0A9P5SD40"/>
<gene>
    <name evidence="2" type="ORF">BG006_010573</name>
</gene>
<keyword evidence="1" id="KW-0732">Signal</keyword>